<accession>E9I1U1</accession>
<gene>
    <name evidence="1" type="ORF">DAPPUDRAFT_337575</name>
</gene>
<dbReference type="HOGENOM" id="CLU_2270403_0_0_1"/>
<organism evidence="1 2">
    <name type="scientific">Daphnia pulex</name>
    <name type="common">Water flea</name>
    <dbReference type="NCBI Taxonomy" id="6669"/>
    <lineage>
        <taxon>Eukaryota</taxon>
        <taxon>Metazoa</taxon>
        <taxon>Ecdysozoa</taxon>
        <taxon>Arthropoda</taxon>
        <taxon>Crustacea</taxon>
        <taxon>Branchiopoda</taxon>
        <taxon>Diplostraca</taxon>
        <taxon>Cladocera</taxon>
        <taxon>Anomopoda</taxon>
        <taxon>Daphniidae</taxon>
        <taxon>Daphnia</taxon>
    </lineage>
</organism>
<keyword evidence="2" id="KW-1185">Reference proteome</keyword>
<dbReference type="OrthoDB" id="6368085at2759"/>
<sequence length="103" mass="11512">MALQTLTARRGGNRGAVTKLLTKLQGIVDDITLDRDLKIYELDKKLQDLHSKIKLIQTLDDEIQNVTDAADVAAEIGSADVFNSNAFDGRDRAEFELLKLRQQ</sequence>
<reference evidence="1 2" key="1">
    <citation type="journal article" date="2011" name="Science">
        <title>The ecoresponsive genome of Daphnia pulex.</title>
        <authorList>
            <person name="Colbourne J.K."/>
            <person name="Pfrender M.E."/>
            <person name="Gilbert D."/>
            <person name="Thomas W.K."/>
            <person name="Tucker A."/>
            <person name="Oakley T.H."/>
            <person name="Tokishita S."/>
            <person name="Aerts A."/>
            <person name="Arnold G.J."/>
            <person name="Basu M.K."/>
            <person name="Bauer D.J."/>
            <person name="Caceres C.E."/>
            <person name="Carmel L."/>
            <person name="Casola C."/>
            <person name="Choi J.H."/>
            <person name="Detter J.C."/>
            <person name="Dong Q."/>
            <person name="Dusheyko S."/>
            <person name="Eads B.D."/>
            <person name="Frohlich T."/>
            <person name="Geiler-Samerotte K.A."/>
            <person name="Gerlach D."/>
            <person name="Hatcher P."/>
            <person name="Jogdeo S."/>
            <person name="Krijgsveld J."/>
            <person name="Kriventseva E.V."/>
            <person name="Kultz D."/>
            <person name="Laforsch C."/>
            <person name="Lindquist E."/>
            <person name="Lopez J."/>
            <person name="Manak J.R."/>
            <person name="Muller J."/>
            <person name="Pangilinan J."/>
            <person name="Patwardhan R.P."/>
            <person name="Pitluck S."/>
            <person name="Pritham E.J."/>
            <person name="Rechtsteiner A."/>
            <person name="Rho M."/>
            <person name="Rogozin I.B."/>
            <person name="Sakarya O."/>
            <person name="Salamov A."/>
            <person name="Schaack S."/>
            <person name="Shapiro H."/>
            <person name="Shiga Y."/>
            <person name="Skalitzky C."/>
            <person name="Smith Z."/>
            <person name="Souvorov A."/>
            <person name="Sung W."/>
            <person name="Tang Z."/>
            <person name="Tsuchiya D."/>
            <person name="Tu H."/>
            <person name="Vos H."/>
            <person name="Wang M."/>
            <person name="Wolf Y.I."/>
            <person name="Yamagata H."/>
            <person name="Yamada T."/>
            <person name="Ye Y."/>
            <person name="Shaw J.R."/>
            <person name="Andrews J."/>
            <person name="Crease T.J."/>
            <person name="Tang H."/>
            <person name="Lucas S.M."/>
            <person name="Robertson H.M."/>
            <person name="Bork P."/>
            <person name="Koonin E.V."/>
            <person name="Zdobnov E.M."/>
            <person name="Grigoriev I.V."/>
            <person name="Lynch M."/>
            <person name="Boore J.L."/>
        </authorList>
    </citation>
    <scope>NUCLEOTIDE SEQUENCE [LARGE SCALE GENOMIC DNA]</scope>
</reference>
<evidence type="ECO:0000313" key="1">
    <source>
        <dbReference type="EMBL" id="EFX62039.1"/>
    </source>
</evidence>
<dbReference type="GO" id="GO:0000712">
    <property type="term" value="P:resolution of meiotic recombination intermediates"/>
    <property type="evidence" value="ECO:0000318"/>
    <property type="project" value="GO_Central"/>
</dbReference>
<dbReference type="KEGG" id="dpx:DAPPUDRAFT_337575"/>
<dbReference type="GO" id="GO:0008310">
    <property type="term" value="F:single-stranded DNA 3'-5' DNA exonuclease activity"/>
    <property type="evidence" value="ECO:0000318"/>
    <property type="project" value="GO_Central"/>
</dbReference>
<dbReference type="PhylomeDB" id="E9I1U1"/>
<dbReference type="Proteomes" id="UP000000305">
    <property type="component" value="Unassembled WGS sequence"/>
</dbReference>
<feature type="non-terminal residue" evidence="1">
    <location>
        <position position="103"/>
    </location>
</feature>
<evidence type="ECO:0000313" key="2">
    <source>
        <dbReference type="Proteomes" id="UP000000305"/>
    </source>
</evidence>
<dbReference type="GO" id="GO:0003697">
    <property type="term" value="F:single-stranded DNA binding"/>
    <property type="evidence" value="ECO:0000318"/>
    <property type="project" value="GO_Central"/>
</dbReference>
<dbReference type="PANTHER" id="PTHR21166:SF2">
    <property type="entry name" value="CELL DIVISION CONTROL PROTEIN 24 OB DOMAIN-CONTAINING PROTEIN-RELATED"/>
    <property type="match status" value="1"/>
</dbReference>
<dbReference type="AlphaFoldDB" id="E9I1U1"/>
<dbReference type="InterPro" id="IPR052469">
    <property type="entry name" value="MEIOB"/>
</dbReference>
<name>E9I1U1_DAPPU</name>
<dbReference type="EMBL" id="GL733879">
    <property type="protein sequence ID" value="EFX62039.1"/>
    <property type="molecule type" value="Genomic_DNA"/>
</dbReference>
<protein>
    <submittedName>
        <fullName evidence="1">Uncharacterized protein</fullName>
    </submittedName>
</protein>
<dbReference type="PANTHER" id="PTHR21166">
    <property type="entry name" value="CELL DIVISION CONTROL PROTEIN 24 OB DOMAIN-CONTAINING PROTEIN-RELATED"/>
    <property type="match status" value="1"/>
</dbReference>
<proteinExistence type="predicted"/>
<dbReference type="InParanoid" id="E9I1U1"/>